<dbReference type="EMBL" id="BK014990">
    <property type="protein sequence ID" value="DAD85915.1"/>
    <property type="molecule type" value="Genomic_DNA"/>
</dbReference>
<organism evidence="2">
    <name type="scientific">Siphoviridae sp. ctGdK3</name>
    <dbReference type="NCBI Taxonomy" id="2826222"/>
    <lineage>
        <taxon>Viruses</taxon>
        <taxon>Duplodnaviria</taxon>
        <taxon>Heunggongvirae</taxon>
        <taxon>Uroviricota</taxon>
        <taxon>Caudoviricetes</taxon>
    </lineage>
</organism>
<keyword evidence="1" id="KW-0175">Coiled coil</keyword>
<accession>A0A8S5MVH8</accession>
<evidence type="ECO:0000313" key="2">
    <source>
        <dbReference type="EMBL" id="DAD85915.1"/>
    </source>
</evidence>
<name>A0A8S5MVH8_9CAUD</name>
<proteinExistence type="predicted"/>
<protein>
    <submittedName>
        <fullName evidence="2">Uncharacterized protein</fullName>
    </submittedName>
</protein>
<reference evidence="2" key="1">
    <citation type="journal article" date="2021" name="Proc. Natl. Acad. Sci. U.S.A.">
        <title>A Catalog of Tens of Thousands of Viruses from Human Metagenomes Reveals Hidden Associations with Chronic Diseases.</title>
        <authorList>
            <person name="Tisza M.J."/>
            <person name="Buck C.B."/>
        </authorList>
    </citation>
    <scope>NUCLEOTIDE SEQUENCE</scope>
    <source>
        <strain evidence="2">CtGdK3</strain>
    </source>
</reference>
<sequence>MTDKELVERLNAYSAQYQNHGGITAEAADRIEQLRAELTNERIDNTNLIGELATVAAERDRYKAERENPQPLTLEELRRMDGQPVWVTFLDDVFTIGHTAPLWMIVNAEEKEFQAKNEYVCFSDIGCIAYPSKPKGRE</sequence>
<feature type="coiled-coil region" evidence="1">
    <location>
        <begin position="24"/>
        <end position="51"/>
    </location>
</feature>
<evidence type="ECO:0000256" key="1">
    <source>
        <dbReference type="SAM" id="Coils"/>
    </source>
</evidence>